<dbReference type="Gene3D" id="3.20.20.80">
    <property type="entry name" value="Glycosidases"/>
    <property type="match status" value="1"/>
</dbReference>
<feature type="domain" description="CBM6" evidence="3">
    <location>
        <begin position="329"/>
        <end position="453"/>
    </location>
</feature>
<dbReference type="PANTHER" id="PTHR43863:SF2">
    <property type="entry name" value="MALTASE-GLUCOAMYLASE"/>
    <property type="match status" value="1"/>
</dbReference>
<dbReference type="PANTHER" id="PTHR43863">
    <property type="entry name" value="HYDROLASE, PUTATIVE (AFU_ORTHOLOGUE AFUA_1G03140)-RELATED"/>
    <property type="match status" value="1"/>
</dbReference>
<evidence type="ECO:0000259" key="3">
    <source>
        <dbReference type="PROSITE" id="PS51175"/>
    </source>
</evidence>
<gene>
    <name evidence="4" type="ORF">SAMN05660733_01621</name>
</gene>
<evidence type="ECO:0000256" key="1">
    <source>
        <dbReference type="ARBA" id="ARBA00007806"/>
    </source>
</evidence>
<feature type="domain" description="CBM6" evidence="3">
    <location>
        <begin position="181"/>
        <end position="310"/>
    </location>
</feature>
<dbReference type="InterPro" id="IPR051816">
    <property type="entry name" value="Glycosyl_Hydrolase_31"/>
</dbReference>
<dbReference type="GO" id="GO:0030246">
    <property type="term" value="F:carbohydrate binding"/>
    <property type="evidence" value="ECO:0007669"/>
    <property type="project" value="InterPro"/>
</dbReference>
<dbReference type="Pfam" id="PF21365">
    <property type="entry name" value="Glyco_hydro_31_3rd"/>
    <property type="match status" value="1"/>
</dbReference>
<sequence>MRKRTTIVPLPVPRPAAFAPYFGVQTGASWYRPRVLILVGFGRGAGAARRPAERRKTRRRLPVAALALLSLVLPAPATAQSDGTVVSGQARFQILSPTLVRSEFAGDRRFEDQGTYNVVNRTFPRTTYTSRVQDGWLTITTSAMTLRYRVGSGPFRADNLEIRTAGTTASPWRRVVCATGQLCEAEDQQREGLLVAADHPGHSGAGFVAGFSYLNNGITATVRASSAGRHRLVVKYANGRGGDGKHESRTLGLAVDGQAPRQVALPATADWGAWQQVSTDLDLSAGEHRVSLTRGAADSGNVNVDSLALLSGDQAYPGVRAVDDCRFGTSCEAENGLVSGSAKIAVEHAGFAGTGFVAELVGGTRLSQRVTSVPAAGTYPVVLRYANGVGGDGKHEARTVLINGQAITLPVTANWATWSTATAQVSLPAGTSDLTVSCPDAGCHVNLDTVGINSSVQHLALGGYRRSLDGYTGNSGDPQLTPGLMYRDGWYLLDDTTSALRNGTPRVDRGAQPYQDGYVFGYGQNYKAALGDLTALTGGPKLLPRWAYGVWYSEYIDRTAADFRDRILPAFRQHGVPLDVLVVDTDFKAHNLWNGWRMDQTKFPDPQGFLDWAHGEGLHSTLNIHPSIQGDDPDFARAQATAKGKLAKGSCTNCYVFDWGDPDQLRAYLELHQKMPTDFWWLDWCCDGSGSSLRGVTPDSWINEQYAKIGSFAFSRGFGSLQAGGYSGSGPLPTGPWAEKRSTLHFTGDTSSTWGALKATIGYTSAEGVATGMSNISHDIGGHNDTTGLRGSETYLDNGQVRYTTKLPDDMYARWVQLGAFQPITRLHSNHGDRLPWQYGAAAQASATKFLNLRERLVPYIYSLAEQANRTGVPLQRPAWLEYPGSPEAYSTVDSQFLLGPDLLVAPITTPGETGSTRVWFPPGQWTDYFTGQVYQGNTWATVSAGWDTMPVFMRAGGMLVERSADVANDVQNPADALTVHVTAGAKGEFTLHEDSGRTRIIQRGDTIFLLSGKVSKRDWKFVVHKADGSSHVVQARNSPAVVSLRAPR</sequence>
<dbReference type="SUPFAM" id="SSF49785">
    <property type="entry name" value="Galactose-binding domain-like"/>
    <property type="match status" value="2"/>
</dbReference>
<dbReference type="eggNOG" id="COG1501">
    <property type="taxonomic scope" value="Bacteria"/>
</dbReference>
<dbReference type="GO" id="GO:0005975">
    <property type="term" value="P:carbohydrate metabolic process"/>
    <property type="evidence" value="ECO:0007669"/>
    <property type="project" value="InterPro"/>
</dbReference>
<organism evidence="4 5">
    <name type="scientific">Lentzea albidocapillata</name>
    <dbReference type="NCBI Taxonomy" id="40571"/>
    <lineage>
        <taxon>Bacteria</taxon>
        <taxon>Bacillati</taxon>
        <taxon>Actinomycetota</taxon>
        <taxon>Actinomycetes</taxon>
        <taxon>Pseudonocardiales</taxon>
        <taxon>Pseudonocardiaceae</taxon>
        <taxon>Lentzea</taxon>
    </lineage>
</organism>
<dbReference type="Proteomes" id="UP000192840">
    <property type="component" value="Unassembled WGS sequence"/>
</dbReference>
<dbReference type="SUPFAM" id="SSF51445">
    <property type="entry name" value="(Trans)glycosidases"/>
    <property type="match status" value="1"/>
</dbReference>
<dbReference type="OrthoDB" id="176168at2"/>
<dbReference type="AlphaFoldDB" id="A0A1W2BX96"/>
<evidence type="ECO:0000313" key="4">
    <source>
        <dbReference type="EMBL" id="SMC77603.1"/>
    </source>
</evidence>
<protein>
    <submittedName>
        <fullName evidence="4">Carbohydrate binding module (Family 35)</fullName>
    </submittedName>
</protein>
<dbReference type="Pfam" id="PF03422">
    <property type="entry name" value="CBM_6"/>
    <property type="match status" value="1"/>
</dbReference>
<evidence type="ECO:0000313" key="5">
    <source>
        <dbReference type="Proteomes" id="UP000192840"/>
    </source>
</evidence>
<reference evidence="5" key="1">
    <citation type="submission" date="2017-04" db="EMBL/GenBank/DDBJ databases">
        <authorList>
            <person name="Varghese N."/>
            <person name="Submissions S."/>
        </authorList>
    </citation>
    <scope>NUCLEOTIDE SEQUENCE [LARGE SCALE GENOMIC DNA]</scope>
    <source>
        <strain evidence="5">DSM 44073</strain>
    </source>
</reference>
<dbReference type="EMBL" id="FWYC01000005">
    <property type="protein sequence ID" value="SMC77603.1"/>
    <property type="molecule type" value="Genomic_DNA"/>
</dbReference>
<dbReference type="Gene3D" id="2.60.120.260">
    <property type="entry name" value="Galactose-binding domain-like"/>
    <property type="match status" value="2"/>
</dbReference>
<proteinExistence type="inferred from homology"/>
<comment type="similarity">
    <text evidence="1 2">Belongs to the glycosyl hydrolase 31 family.</text>
</comment>
<dbReference type="InterPro" id="IPR000322">
    <property type="entry name" value="Glyco_hydro_31_TIM"/>
</dbReference>
<dbReference type="InterPro" id="IPR048395">
    <property type="entry name" value="Glyco_hydro_31_C"/>
</dbReference>
<dbReference type="SUPFAM" id="SSF51011">
    <property type="entry name" value="Glycosyl hydrolase domain"/>
    <property type="match status" value="1"/>
</dbReference>
<keyword evidence="2" id="KW-0326">Glycosidase</keyword>
<dbReference type="InterPro" id="IPR013780">
    <property type="entry name" value="Glyco_hydro_b"/>
</dbReference>
<dbReference type="CDD" id="cd04083">
    <property type="entry name" value="CBM35_Lmo2446-like"/>
    <property type="match status" value="1"/>
</dbReference>
<dbReference type="InterPro" id="IPR017853">
    <property type="entry name" value="GH"/>
</dbReference>
<dbReference type="Gene3D" id="2.60.40.1180">
    <property type="entry name" value="Golgi alpha-mannosidase II"/>
    <property type="match status" value="2"/>
</dbReference>
<keyword evidence="5" id="KW-1185">Reference proteome</keyword>
<keyword evidence="2" id="KW-0378">Hydrolase</keyword>
<dbReference type="GO" id="GO:0004553">
    <property type="term" value="F:hydrolase activity, hydrolyzing O-glycosyl compounds"/>
    <property type="evidence" value="ECO:0007669"/>
    <property type="project" value="InterPro"/>
</dbReference>
<dbReference type="STRING" id="40571.SAMN05660733_01621"/>
<dbReference type="PROSITE" id="PS51175">
    <property type="entry name" value="CBM6"/>
    <property type="match status" value="2"/>
</dbReference>
<dbReference type="InterPro" id="IPR008979">
    <property type="entry name" value="Galactose-bd-like_sf"/>
</dbReference>
<accession>A0A1W2BX96</accession>
<name>A0A1W2BX96_9PSEU</name>
<dbReference type="InterPro" id="IPR005084">
    <property type="entry name" value="CBM6"/>
</dbReference>
<evidence type="ECO:0000256" key="2">
    <source>
        <dbReference type="RuleBase" id="RU361185"/>
    </source>
</evidence>
<dbReference type="Pfam" id="PF01055">
    <property type="entry name" value="Glyco_hydro_31_2nd"/>
    <property type="match status" value="2"/>
</dbReference>